<proteinExistence type="predicted"/>
<keyword evidence="1" id="KW-0812">Transmembrane</keyword>
<protein>
    <submittedName>
        <fullName evidence="2">Uncharacterized protein</fullName>
    </submittedName>
</protein>
<sequence>MKISRTYKVIISTYLFALLLLQLFGIAYFFVFSKIADWEFFAYNFYGSFVLFSLSCIVALFPGRVFKKANIYLGLLLLLIPEPVSLFVAHTSIYGRIFNVQQTGNYFLLAYPLSILLSYTVVYWLNKRSVLV</sequence>
<feature type="transmembrane region" description="Helical" evidence="1">
    <location>
        <begin position="43"/>
        <end position="61"/>
    </location>
</feature>
<organism evidence="2 3">
    <name type="scientific">Flavobacterium subsaxonicum WB 4.1-42 = DSM 21790</name>
    <dbReference type="NCBI Taxonomy" id="1121898"/>
    <lineage>
        <taxon>Bacteria</taxon>
        <taxon>Pseudomonadati</taxon>
        <taxon>Bacteroidota</taxon>
        <taxon>Flavobacteriia</taxon>
        <taxon>Flavobacteriales</taxon>
        <taxon>Flavobacteriaceae</taxon>
        <taxon>Flavobacterium</taxon>
    </lineage>
</organism>
<accession>A0A0A2MTA8</accession>
<keyword evidence="3" id="KW-1185">Reference proteome</keyword>
<keyword evidence="1" id="KW-0472">Membrane</keyword>
<dbReference type="AlphaFoldDB" id="A0A0A2MTA8"/>
<feature type="transmembrane region" description="Helical" evidence="1">
    <location>
        <begin position="106"/>
        <end position="125"/>
    </location>
</feature>
<comment type="caution">
    <text evidence="2">The sequence shown here is derived from an EMBL/GenBank/DDBJ whole genome shotgun (WGS) entry which is preliminary data.</text>
</comment>
<evidence type="ECO:0000313" key="2">
    <source>
        <dbReference type="EMBL" id="KGO91470.1"/>
    </source>
</evidence>
<dbReference type="eggNOG" id="ENOG5032HE8">
    <property type="taxonomic scope" value="Bacteria"/>
</dbReference>
<dbReference type="RefSeq" id="WP_026989976.1">
    <property type="nucleotide sequence ID" value="NZ_AUGP01000004.1"/>
</dbReference>
<name>A0A0A2MTA8_9FLAO</name>
<dbReference type="EMBL" id="JRLY01000019">
    <property type="protein sequence ID" value="KGO91470.1"/>
    <property type="molecule type" value="Genomic_DNA"/>
</dbReference>
<evidence type="ECO:0000313" key="3">
    <source>
        <dbReference type="Proteomes" id="UP000030111"/>
    </source>
</evidence>
<gene>
    <name evidence="2" type="ORF">Q766_17985</name>
</gene>
<reference evidence="2 3" key="1">
    <citation type="submission" date="2013-09" db="EMBL/GenBank/DDBJ databases">
        <authorList>
            <person name="Zeng Z."/>
            <person name="Chen C."/>
        </authorList>
    </citation>
    <scope>NUCLEOTIDE SEQUENCE [LARGE SCALE GENOMIC DNA]</scope>
    <source>
        <strain evidence="2 3">WB 4.1-42</strain>
    </source>
</reference>
<feature type="transmembrane region" description="Helical" evidence="1">
    <location>
        <begin position="73"/>
        <end position="94"/>
    </location>
</feature>
<feature type="transmembrane region" description="Helical" evidence="1">
    <location>
        <begin position="12"/>
        <end position="31"/>
    </location>
</feature>
<dbReference type="Proteomes" id="UP000030111">
    <property type="component" value="Unassembled WGS sequence"/>
</dbReference>
<keyword evidence="1" id="KW-1133">Transmembrane helix</keyword>
<evidence type="ECO:0000256" key="1">
    <source>
        <dbReference type="SAM" id="Phobius"/>
    </source>
</evidence>